<dbReference type="AlphaFoldDB" id="A0A1Y6EN95"/>
<reference evidence="3" key="1">
    <citation type="submission" date="2017-04" db="EMBL/GenBank/DDBJ databases">
        <authorList>
            <person name="Varghese N."/>
            <person name="Submissions S."/>
        </authorList>
    </citation>
    <scope>NUCLEOTIDE SEQUENCE [LARGE SCALE GENOMIC DNA]</scope>
</reference>
<dbReference type="Proteomes" id="UP000194450">
    <property type="component" value="Unassembled WGS sequence"/>
</dbReference>
<evidence type="ECO:0000313" key="3">
    <source>
        <dbReference type="Proteomes" id="UP000194450"/>
    </source>
</evidence>
<evidence type="ECO:0000313" key="2">
    <source>
        <dbReference type="EMBL" id="SMQ64128.1"/>
    </source>
</evidence>
<keyword evidence="1" id="KW-0472">Membrane</keyword>
<protein>
    <submittedName>
        <fullName evidence="2">Uncharacterized protein</fullName>
    </submittedName>
</protein>
<keyword evidence="1" id="KW-0812">Transmembrane</keyword>
<accession>A0A1Y6EN95</accession>
<keyword evidence="1" id="KW-1133">Transmembrane helix</keyword>
<proteinExistence type="predicted"/>
<dbReference type="OrthoDB" id="6237829at2"/>
<keyword evidence="3" id="KW-1185">Reference proteome</keyword>
<sequence length="457" mass="50621">MRSSKGFALPIFFTLLALVSGIMLVWQWHLVRDRQLTTIAEVQEVFWLWQQHVTAYYLEQGAWPESLEPLQQRLLNPEGGLLKEIAGSVVTEGYQLTIDSLPDYVVEAIVLTNPLFREYADGLAIITPPPPDQTAGDWVHLGPAIGTQNFMVELNASGYDVTDANTLLASHVVSDSIAIHQLTAGESVAQSLSLGLVEISESAWNYGRLDLASDVNVDGKLTLADDLVTSGLIRAKELSSERVNAENLQTTHLTSTNLFSGKLDGQVAQVESSYADTGQVIAADTEIAQIDQLAADHASITKLNVARVVAPDYMIPGTSLNTNHQRIETLYHQLYDCMYKTFHCMNLIAPVISAKCGNCISGFDPQGFRLIISLDVEGCRLYCETSWTLPLNTQSDCETQTNSIYKQGSFRCEIRYYGYIEGNEVYKSLVRISVFQTLNPLKRTTREIPVLISKQAY</sequence>
<organism evidence="2 3">
    <name type="scientific">Pseudidiomarina planktonica</name>
    <dbReference type="NCBI Taxonomy" id="1323738"/>
    <lineage>
        <taxon>Bacteria</taxon>
        <taxon>Pseudomonadati</taxon>
        <taxon>Pseudomonadota</taxon>
        <taxon>Gammaproteobacteria</taxon>
        <taxon>Alteromonadales</taxon>
        <taxon>Idiomarinaceae</taxon>
        <taxon>Pseudidiomarina</taxon>
    </lineage>
</organism>
<dbReference type="EMBL" id="FXWH01000001">
    <property type="protein sequence ID" value="SMQ64128.1"/>
    <property type="molecule type" value="Genomic_DNA"/>
</dbReference>
<feature type="transmembrane region" description="Helical" evidence="1">
    <location>
        <begin position="7"/>
        <end position="28"/>
    </location>
</feature>
<name>A0A1Y6EN95_9GAMM</name>
<dbReference type="RefSeq" id="WP_086434094.1">
    <property type="nucleotide sequence ID" value="NZ_FXWH01000001.1"/>
</dbReference>
<evidence type="ECO:0000256" key="1">
    <source>
        <dbReference type="SAM" id="Phobius"/>
    </source>
</evidence>
<gene>
    <name evidence="2" type="ORF">SAMN06297229_0967</name>
</gene>